<feature type="domain" description="PUA" evidence="9">
    <location>
        <begin position="280"/>
        <end position="363"/>
    </location>
</feature>
<dbReference type="GO" id="GO:0005829">
    <property type="term" value="C:cytosol"/>
    <property type="evidence" value="ECO:0007669"/>
    <property type="project" value="TreeGrafter"/>
</dbReference>
<evidence type="ECO:0000256" key="1">
    <source>
        <dbReference type="ARBA" id="ARBA00022490"/>
    </source>
</evidence>
<dbReference type="InterPro" id="IPR015947">
    <property type="entry name" value="PUA-like_sf"/>
</dbReference>
<keyword evidence="11" id="KW-1185">Reference proteome</keyword>
<dbReference type="GO" id="GO:0004349">
    <property type="term" value="F:glutamate 5-kinase activity"/>
    <property type="evidence" value="ECO:0007669"/>
    <property type="project" value="UniProtKB-UniRule"/>
</dbReference>
<dbReference type="NCBIfam" id="TIGR01027">
    <property type="entry name" value="proB"/>
    <property type="match status" value="1"/>
</dbReference>
<dbReference type="SUPFAM" id="SSF88697">
    <property type="entry name" value="PUA domain-like"/>
    <property type="match status" value="1"/>
</dbReference>
<feature type="binding site" evidence="8">
    <location>
        <position position="16"/>
    </location>
    <ligand>
        <name>ATP</name>
        <dbReference type="ChEBI" id="CHEBI:30616"/>
    </ligand>
</feature>
<dbReference type="InterPro" id="IPR005715">
    <property type="entry name" value="Glu_5kinase/COase_Synthase"/>
</dbReference>
<evidence type="ECO:0000256" key="3">
    <source>
        <dbReference type="ARBA" id="ARBA00022650"/>
    </source>
</evidence>
<dbReference type="InterPro" id="IPR001048">
    <property type="entry name" value="Asp/Glu/Uridylate_kinase"/>
</dbReference>
<reference evidence="10" key="1">
    <citation type="submission" date="2020-11" db="EMBL/GenBank/DDBJ databases">
        <title>Nocardioides cynanchi sp. nov., isolated from soil of rhizosphere of Cynanchum wilfordii.</title>
        <authorList>
            <person name="Lee J.-S."/>
            <person name="Suh M.K."/>
            <person name="Kim J.-S."/>
        </authorList>
    </citation>
    <scope>NUCLEOTIDE SEQUENCE</scope>
    <source>
        <strain evidence="10">KCTC 19276</strain>
    </source>
</reference>
<comment type="pathway">
    <text evidence="8">Amino-acid biosynthesis; L-proline biosynthesis; L-glutamate 5-semialdehyde from L-glutamate: step 1/2.</text>
</comment>
<evidence type="ECO:0000256" key="5">
    <source>
        <dbReference type="ARBA" id="ARBA00022741"/>
    </source>
</evidence>
<dbReference type="Gene3D" id="2.30.130.10">
    <property type="entry name" value="PUA domain"/>
    <property type="match status" value="1"/>
</dbReference>
<dbReference type="PROSITE" id="PS50890">
    <property type="entry name" value="PUA"/>
    <property type="match status" value="1"/>
</dbReference>
<evidence type="ECO:0000256" key="2">
    <source>
        <dbReference type="ARBA" id="ARBA00022605"/>
    </source>
</evidence>
<feature type="binding site" evidence="8">
    <location>
        <position position="143"/>
    </location>
    <ligand>
        <name>substrate</name>
    </ligand>
</feature>
<evidence type="ECO:0000313" key="10">
    <source>
        <dbReference type="EMBL" id="MBF4769170.1"/>
    </source>
</evidence>
<keyword evidence="2 8" id="KW-0028">Amino-acid biosynthesis</keyword>
<dbReference type="Gene3D" id="3.40.1160.10">
    <property type="entry name" value="Acetylglutamate kinase-like"/>
    <property type="match status" value="1"/>
</dbReference>
<gene>
    <name evidence="8" type="primary">proB</name>
    <name evidence="10" type="ORF">ISU10_15485</name>
</gene>
<dbReference type="Pfam" id="PF00696">
    <property type="entry name" value="AA_kinase"/>
    <property type="match status" value="1"/>
</dbReference>
<evidence type="ECO:0000313" key="11">
    <source>
        <dbReference type="Proteomes" id="UP000660668"/>
    </source>
</evidence>
<feature type="binding site" evidence="8">
    <location>
        <begin position="175"/>
        <end position="176"/>
    </location>
    <ligand>
        <name>ATP</name>
        <dbReference type="ChEBI" id="CHEBI:30616"/>
    </ligand>
</feature>
<dbReference type="Pfam" id="PF01472">
    <property type="entry name" value="PUA"/>
    <property type="match status" value="1"/>
</dbReference>
<dbReference type="AlphaFoldDB" id="A0A930YQS2"/>
<dbReference type="InterPro" id="IPR019797">
    <property type="entry name" value="Glutamate_5-kinase_CS"/>
</dbReference>
<dbReference type="InterPro" id="IPR011529">
    <property type="entry name" value="Glu_5kinase"/>
</dbReference>
<comment type="subcellular location">
    <subcellularLocation>
        <location evidence="8">Cytoplasm</location>
    </subcellularLocation>
</comment>
<dbReference type="RefSeq" id="WP_194697310.1">
    <property type="nucleotide sequence ID" value="NZ_JADKPO010000021.1"/>
</dbReference>
<keyword evidence="5 8" id="KW-0547">Nucleotide-binding</keyword>
<dbReference type="CDD" id="cd21157">
    <property type="entry name" value="PUA_G5K"/>
    <property type="match status" value="1"/>
</dbReference>
<sequence>MSSRRVVVDARRVVVKIGSSSLTTAEGGIDPQRLAALVDVLADVRRRGAEVVLVSSGAIAAGLSPLGLKRRPRALPVQQAAASVGQGLLVHRYTEELARHDIVAGQVLLTLDDVTRRSHYRNAHQTFAKLLELGVLPIVNENDTVATTEIRFGDNDRLAALVAHLVHADLLVLLSDVDGLYDGNPATGPATLVTDVVTPDDLAAVRIGSTGSAGLGSGGMVTKVESARIATGAGIPVVLTSAANAGAAMAGEAVGTLFHSTGRRRPRRLLWLAHATDPRGRIQLDAGAVRAVLERRASLLAAGVTGVEGEFVAGDPVDLTDPDGRPVARGLVNFDAAELPSLLGRSSHELKRELGAGYEREVVHRDDMVLL</sequence>
<comment type="caution">
    <text evidence="10">The sequence shown here is derived from an EMBL/GenBank/DDBJ whole genome shotgun (WGS) entry which is preliminary data.</text>
</comment>
<comment type="function">
    <text evidence="8">Catalyzes the transfer of a phosphate group to glutamate to form L-glutamate 5-phosphate.</text>
</comment>
<comment type="similarity">
    <text evidence="8">Belongs to the glutamate 5-kinase family.</text>
</comment>
<dbReference type="PROSITE" id="PS00902">
    <property type="entry name" value="GLUTAMATE_5_KINASE"/>
    <property type="match status" value="1"/>
</dbReference>
<dbReference type="GO" id="GO:0055129">
    <property type="term" value="P:L-proline biosynthetic process"/>
    <property type="evidence" value="ECO:0007669"/>
    <property type="project" value="UniProtKB-UniRule"/>
</dbReference>
<dbReference type="InterPro" id="IPR036974">
    <property type="entry name" value="PUA_sf"/>
</dbReference>
<dbReference type="HAMAP" id="MF_00456">
    <property type="entry name" value="ProB"/>
    <property type="match status" value="1"/>
</dbReference>
<name>A0A930YQS2_9ACTN</name>
<dbReference type="FunFam" id="3.40.1160.10:FF:000018">
    <property type="entry name" value="Glutamate 5-kinase"/>
    <property type="match status" value="1"/>
</dbReference>
<evidence type="ECO:0000256" key="7">
    <source>
        <dbReference type="ARBA" id="ARBA00022840"/>
    </source>
</evidence>
<keyword evidence="7 8" id="KW-0067">ATP-binding</keyword>
<dbReference type="PANTHER" id="PTHR43654:SF1">
    <property type="entry name" value="ISOPENTENYL PHOSPHATE KINASE"/>
    <property type="match status" value="1"/>
</dbReference>
<accession>A0A930YQS2</accession>
<dbReference type="InterPro" id="IPR001057">
    <property type="entry name" value="Glu/AcGlu_kinase"/>
</dbReference>
<keyword evidence="1 8" id="KW-0963">Cytoplasm</keyword>
<dbReference type="Proteomes" id="UP000660668">
    <property type="component" value="Unassembled WGS sequence"/>
</dbReference>
<dbReference type="InterPro" id="IPR041739">
    <property type="entry name" value="G5K_ProB"/>
</dbReference>
<dbReference type="PANTHER" id="PTHR43654">
    <property type="entry name" value="GLUTAMATE 5-KINASE"/>
    <property type="match status" value="1"/>
</dbReference>
<dbReference type="InterPro" id="IPR002478">
    <property type="entry name" value="PUA"/>
</dbReference>
<keyword evidence="3 8" id="KW-0641">Proline biosynthesis</keyword>
<dbReference type="GO" id="GO:0005524">
    <property type="term" value="F:ATP binding"/>
    <property type="evidence" value="ECO:0007669"/>
    <property type="project" value="UniProtKB-KW"/>
</dbReference>
<keyword evidence="4 8" id="KW-0808">Transferase</keyword>
<dbReference type="EC" id="2.7.2.11" evidence="8"/>
<evidence type="ECO:0000259" key="9">
    <source>
        <dbReference type="SMART" id="SM00359"/>
    </source>
</evidence>
<proteinExistence type="inferred from homology"/>
<dbReference type="PIRSF" id="PIRSF000729">
    <property type="entry name" value="GK"/>
    <property type="match status" value="1"/>
</dbReference>
<comment type="catalytic activity">
    <reaction evidence="8">
        <text>L-glutamate + ATP = L-glutamyl 5-phosphate + ADP</text>
        <dbReference type="Rhea" id="RHEA:14877"/>
        <dbReference type="ChEBI" id="CHEBI:29985"/>
        <dbReference type="ChEBI" id="CHEBI:30616"/>
        <dbReference type="ChEBI" id="CHEBI:58274"/>
        <dbReference type="ChEBI" id="CHEBI:456216"/>
        <dbReference type="EC" id="2.7.2.11"/>
    </reaction>
</comment>
<dbReference type="InterPro" id="IPR036393">
    <property type="entry name" value="AceGlu_kinase-like_sf"/>
</dbReference>
<feature type="binding site" evidence="8">
    <location>
        <position position="56"/>
    </location>
    <ligand>
        <name>substrate</name>
    </ligand>
</feature>
<organism evidence="10 11">
    <name type="scientific">Nocardioides agariphilus</name>
    <dbReference type="NCBI Taxonomy" id="433664"/>
    <lineage>
        <taxon>Bacteria</taxon>
        <taxon>Bacillati</taxon>
        <taxon>Actinomycetota</taxon>
        <taxon>Actinomycetes</taxon>
        <taxon>Propionibacteriales</taxon>
        <taxon>Nocardioidaceae</taxon>
        <taxon>Nocardioides</taxon>
    </lineage>
</organism>
<evidence type="ECO:0000256" key="4">
    <source>
        <dbReference type="ARBA" id="ARBA00022679"/>
    </source>
</evidence>
<evidence type="ECO:0000256" key="8">
    <source>
        <dbReference type="HAMAP-Rule" id="MF_00456"/>
    </source>
</evidence>
<dbReference type="SMART" id="SM00359">
    <property type="entry name" value="PUA"/>
    <property type="match status" value="1"/>
</dbReference>
<keyword evidence="6 8" id="KW-0418">Kinase</keyword>
<feature type="binding site" evidence="8">
    <location>
        <position position="155"/>
    </location>
    <ligand>
        <name>substrate</name>
    </ligand>
</feature>
<dbReference type="CDD" id="cd04242">
    <property type="entry name" value="AAK_G5K_ProB"/>
    <property type="match status" value="1"/>
</dbReference>
<dbReference type="SUPFAM" id="SSF53633">
    <property type="entry name" value="Carbamate kinase-like"/>
    <property type="match status" value="1"/>
</dbReference>
<dbReference type="GO" id="GO:0003723">
    <property type="term" value="F:RNA binding"/>
    <property type="evidence" value="ECO:0007669"/>
    <property type="project" value="InterPro"/>
</dbReference>
<dbReference type="PRINTS" id="PR00474">
    <property type="entry name" value="GLU5KINASE"/>
</dbReference>
<evidence type="ECO:0000256" key="6">
    <source>
        <dbReference type="ARBA" id="ARBA00022777"/>
    </source>
</evidence>
<dbReference type="EMBL" id="JADKPO010000021">
    <property type="protein sequence ID" value="MBF4769170.1"/>
    <property type="molecule type" value="Genomic_DNA"/>
</dbReference>
<feature type="binding site" evidence="8">
    <location>
        <begin position="217"/>
        <end position="223"/>
    </location>
    <ligand>
        <name>ATP</name>
        <dbReference type="ChEBI" id="CHEBI:30616"/>
    </ligand>
</feature>
<protein>
    <recommendedName>
        <fullName evidence="8">Glutamate 5-kinase</fullName>
        <ecNumber evidence="8">2.7.2.11</ecNumber>
    </recommendedName>
    <alternativeName>
        <fullName evidence="8">Gamma-glutamyl kinase</fullName>
        <shortName evidence="8">GK</shortName>
    </alternativeName>
</protein>